<keyword evidence="1" id="KW-1133">Transmembrane helix</keyword>
<feature type="transmembrane region" description="Helical" evidence="1">
    <location>
        <begin position="23"/>
        <end position="46"/>
    </location>
</feature>
<reference evidence="2 3" key="1">
    <citation type="submission" date="2020-04" db="EMBL/GenBank/DDBJ databases">
        <title>Novosphingobium sp. TW-4 isolated from soil.</title>
        <authorList>
            <person name="Dahal R.H."/>
            <person name="Chaudhary D.K."/>
        </authorList>
    </citation>
    <scope>NUCLEOTIDE SEQUENCE [LARGE SCALE GENOMIC DNA]</scope>
    <source>
        <strain evidence="2 3">TW-4</strain>
    </source>
</reference>
<protein>
    <submittedName>
        <fullName evidence="2">DUF805 domain-containing protein</fullName>
    </submittedName>
</protein>
<accession>A0A7Y0BPE4</accession>
<keyword evidence="1" id="KW-0472">Membrane</keyword>
<gene>
    <name evidence="2" type="ORF">HHL27_09630</name>
</gene>
<feature type="transmembrane region" description="Helical" evidence="1">
    <location>
        <begin position="93"/>
        <end position="113"/>
    </location>
</feature>
<keyword evidence="3" id="KW-1185">Reference proteome</keyword>
<dbReference type="GO" id="GO:0005886">
    <property type="term" value="C:plasma membrane"/>
    <property type="evidence" value="ECO:0007669"/>
    <property type="project" value="TreeGrafter"/>
</dbReference>
<evidence type="ECO:0000313" key="3">
    <source>
        <dbReference type="Proteomes" id="UP000583556"/>
    </source>
</evidence>
<keyword evidence="1" id="KW-0812">Transmembrane</keyword>
<evidence type="ECO:0000256" key="1">
    <source>
        <dbReference type="SAM" id="Phobius"/>
    </source>
</evidence>
<proteinExistence type="predicted"/>
<dbReference type="RefSeq" id="WP_169493185.1">
    <property type="nucleotide sequence ID" value="NZ_JABBGM010000003.1"/>
</dbReference>
<dbReference type="InterPro" id="IPR008523">
    <property type="entry name" value="DUF805"/>
</dbReference>
<dbReference type="Proteomes" id="UP000583556">
    <property type="component" value="Unassembled WGS sequence"/>
</dbReference>
<dbReference type="PANTHER" id="PTHR34980:SF2">
    <property type="entry name" value="INNER MEMBRANE PROTEIN YHAH-RELATED"/>
    <property type="match status" value="1"/>
</dbReference>
<dbReference type="AlphaFoldDB" id="A0A7Y0BPE4"/>
<name>A0A7Y0BPE4_9SPHN</name>
<dbReference type="EMBL" id="JABBGM010000003">
    <property type="protein sequence ID" value="NML93928.1"/>
    <property type="molecule type" value="Genomic_DNA"/>
</dbReference>
<sequence length="138" mass="15272">MEWMLMPYRRYADFSGRSRRKEYWMFVLFTFIVAIVCGGLMIAGGLQNEVDGSGQPGGLFWLGVGLLAVWGIGSFIPSIAVQVRRFHDQNRSGWMVLLGFVPYVGGIIVLVFMCLEGTRGANRFGPDPKDPGGVSIFS</sequence>
<dbReference type="PANTHER" id="PTHR34980">
    <property type="entry name" value="INNER MEMBRANE PROTEIN-RELATED-RELATED"/>
    <property type="match status" value="1"/>
</dbReference>
<organism evidence="2 3">
    <name type="scientific">Novosphingobium olei</name>
    <dbReference type="NCBI Taxonomy" id="2728851"/>
    <lineage>
        <taxon>Bacteria</taxon>
        <taxon>Pseudomonadati</taxon>
        <taxon>Pseudomonadota</taxon>
        <taxon>Alphaproteobacteria</taxon>
        <taxon>Sphingomonadales</taxon>
        <taxon>Sphingomonadaceae</taxon>
        <taxon>Novosphingobium</taxon>
    </lineage>
</organism>
<comment type="caution">
    <text evidence="2">The sequence shown here is derived from an EMBL/GenBank/DDBJ whole genome shotgun (WGS) entry which is preliminary data.</text>
</comment>
<evidence type="ECO:0000313" key="2">
    <source>
        <dbReference type="EMBL" id="NML93928.1"/>
    </source>
</evidence>
<dbReference type="Pfam" id="PF05656">
    <property type="entry name" value="DUF805"/>
    <property type="match status" value="1"/>
</dbReference>
<feature type="transmembrane region" description="Helical" evidence="1">
    <location>
        <begin position="58"/>
        <end position="81"/>
    </location>
</feature>